<evidence type="ECO:0000313" key="1">
    <source>
        <dbReference type="EMBL" id="OZG56073.1"/>
    </source>
</evidence>
<name>A0A261FAT2_9BIFI</name>
<evidence type="ECO:0000313" key="2">
    <source>
        <dbReference type="Proteomes" id="UP000228976"/>
    </source>
</evidence>
<dbReference type="OrthoDB" id="4350801at2"/>
<gene>
    <name evidence="1" type="ORF">AEAE_0561</name>
</gene>
<organism evidence="1 2">
    <name type="scientific">Aeriscardovia aeriphila</name>
    <dbReference type="NCBI Taxonomy" id="218139"/>
    <lineage>
        <taxon>Bacteria</taxon>
        <taxon>Bacillati</taxon>
        <taxon>Actinomycetota</taxon>
        <taxon>Actinomycetes</taxon>
        <taxon>Bifidobacteriales</taxon>
        <taxon>Bifidobacteriaceae</taxon>
        <taxon>Aeriscardovia</taxon>
    </lineage>
</organism>
<dbReference type="Proteomes" id="UP000228976">
    <property type="component" value="Unassembled WGS sequence"/>
</dbReference>
<reference evidence="1 2" key="1">
    <citation type="journal article" date="2017" name="BMC Genomics">
        <title>Comparative genomic and phylogenomic analyses of the Bifidobacteriaceae family.</title>
        <authorList>
            <person name="Lugli G.A."/>
            <person name="Milani C."/>
            <person name="Turroni F."/>
            <person name="Duranti S."/>
            <person name="Mancabelli L."/>
            <person name="Mangifesta M."/>
            <person name="Ferrario C."/>
            <person name="Modesto M."/>
            <person name="Mattarelli P."/>
            <person name="Jiri K."/>
            <person name="van Sinderen D."/>
            <person name="Ventura M."/>
        </authorList>
    </citation>
    <scope>NUCLEOTIDE SEQUENCE [LARGE SCALE GENOMIC DNA]</scope>
    <source>
        <strain evidence="1 2">LMG 21773</strain>
    </source>
</reference>
<accession>A0A261FAT2</accession>
<dbReference type="RefSeq" id="WP_094689639.1">
    <property type="nucleotide sequence ID" value="NZ_JACBYZ010000001.1"/>
</dbReference>
<keyword evidence="2" id="KW-1185">Reference proteome</keyword>
<dbReference type="AlphaFoldDB" id="A0A261FAT2"/>
<comment type="caution">
    <text evidence="1">The sequence shown here is derived from an EMBL/GenBank/DDBJ whole genome shotgun (WGS) entry which is preliminary data.</text>
</comment>
<dbReference type="EMBL" id="MWWU01000002">
    <property type="protein sequence ID" value="OZG56073.1"/>
    <property type="molecule type" value="Genomic_DNA"/>
</dbReference>
<protein>
    <submittedName>
        <fullName evidence="1">Uncharacterized protein</fullName>
    </submittedName>
</protein>
<sequence>MSGLAYAINGIPLEDDMTIVQLGSTFLSELSVARTVVSVPNRNGSVPTGGLPVFDERKITIKLFNHGHGFERRLRQLLRAFTMPTLTLSRTVDGVGQQASVQLVSLSPDGDERLGLFESYTVVLAMPGVYWEAKNEQSVSLPLTGGALTGLACDAPLTGLVFQLPAKTTQFTASDPVSGTGVSWQGAASDGFTYVDSGRLQYWKSTSPLAFAPVKPSSVGVDYPSGGILQVNANAEGKYSLTCALTGATAGNITVRFAQQWW</sequence>
<proteinExistence type="predicted"/>